<sequence length="296" mass="34546">MSAPFLRLPGEIRLAIFDQIGRAEDAVSFRNMDKYNKELITDRAYDARFLKLEEEMLLEFFAKDYTQRTRGFFEYLLNPDCPFLSGTVLDFYQPWESLVCEKTASLQTKRACFAFLIIFARKAKKGEQSRNWYCTLSITQGILKFLDKIMRGEFNFVGEGYDELKDVLWDGDVSVQSDCREYFTDQIDRTHALLYAPVFTREHAYDSYGSYPVWRAARAYLRRKTDHMLSDLHSRAALSGAPILEMTPSQIRSPDAYRLRLDVRIWSRNYKEELDTLQSFLLHVGKLGDSIRAFGN</sequence>
<dbReference type="EMBL" id="ML119743">
    <property type="protein sequence ID" value="RPA76496.1"/>
    <property type="molecule type" value="Genomic_DNA"/>
</dbReference>
<dbReference type="AlphaFoldDB" id="A0A3N4HTY4"/>
<organism evidence="1 2">
    <name type="scientific">Ascobolus immersus RN42</name>
    <dbReference type="NCBI Taxonomy" id="1160509"/>
    <lineage>
        <taxon>Eukaryota</taxon>
        <taxon>Fungi</taxon>
        <taxon>Dikarya</taxon>
        <taxon>Ascomycota</taxon>
        <taxon>Pezizomycotina</taxon>
        <taxon>Pezizomycetes</taxon>
        <taxon>Pezizales</taxon>
        <taxon>Ascobolaceae</taxon>
        <taxon>Ascobolus</taxon>
    </lineage>
</organism>
<evidence type="ECO:0000313" key="2">
    <source>
        <dbReference type="Proteomes" id="UP000275078"/>
    </source>
</evidence>
<gene>
    <name evidence="1" type="ORF">BJ508DRAFT_331045</name>
</gene>
<name>A0A3N4HTY4_ASCIM</name>
<protein>
    <submittedName>
        <fullName evidence="1">Uncharacterized protein</fullName>
    </submittedName>
</protein>
<proteinExistence type="predicted"/>
<evidence type="ECO:0000313" key="1">
    <source>
        <dbReference type="EMBL" id="RPA76496.1"/>
    </source>
</evidence>
<accession>A0A3N4HTY4</accession>
<keyword evidence="2" id="KW-1185">Reference proteome</keyword>
<dbReference type="Proteomes" id="UP000275078">
    <property type="component" value="Unassembled WGS sequence"/>
</dbReference>
<reference evidence="1 2" key="1">
    <citation type="journal article" date="2018" name="Nat. Ecol. Evol.">
        <title>Pezizomycetes genomes reveal the molecular basis of ectomycorrhizal truffle lifestyle.</title>
        <authorList>
            <person name="Murat C."/>
            <person name="Payen T."/>
            <person name="Noel B."/>
            <person name="Kuo A."/>
            <person name="Morin E."/>
            <person name="Chen J."/>
            <person name="Kohler A."/>
            <person name="Krizsan K."/>
            <person name="Balestrini R."/>
            <person name="Da Silva C."/>
            <person name="Montanini B."/>
            <person name="Hainaut M."/>
            <person name="Levati E."/>
            <person name="Barry K.W."/>
            <person name="Belfiori B."/>
            <person name="Cichocki N."/>
            <person name="Clum A."/>
            <person name="Dockter R.B."/>
            <person name="Fauchery L."/>
            <person name="Guy J."/>
            <person name="Iotti M."/>
            <person name="Le Tacon F."/>
            <person name="Lindquist E.A."/>
            <person name="Lipzen A."/>
            <person name="Malagnac F."/>
            <person name="Mello A."/>
            <person name="Molinier V."/>
            <person name="Miyauchi S."/>
            <person name="Poulain J."/>
            <person name="Riccioni C."/>
            <person name="Rubini A."/>
            <person name="Sitrit Y."/>
            <person name="Splivallo R."/>
            <person name="Traeger S."/>
            <person name="Wang M."/>
            <person name="Zifcakova L."/>
            <person name="Wipf D."/>
            <person name="Zambonelli A."/>
            <person name="Paolocci F."/>
            <person name="Nowrousian M."/>
            <person name="Ottonello S."/>
            <person name="Baldrian P."/>
            <person name="Spatafora J.W."/>
            <person name="Henrissat B."/>
            <person name="Nagy L.G."/>
            <person name="Aury J.M."/>
            <person name="Wincker P."/>
            <person name="Grigoriev I.V."/>
            <person name="Bonfante P."/>
            <person name="Martin F.M."/>
        </authorList>
    </citation>
    <scope>NUCLEOTIDE SEQUENCE [LARGE SCALE GENOMIC DNA]</scope>
    <source>
        <strain evidence="1 2">RN42</strain>
    </source>
</reference>